<protein>
    <recommendedName>
        <fullName evidence="6">Kinesin motor domain-containing protein</fullName>
    </recommendedName>
</protein>
<evidence type="ECO:0000256" key="2">
    <source>
        <dbReference type="ARBA" id="ARBA00022741"/>
    </source>
</evidence>
<evidence type="ECO:0000256" key="4">
    <source>
        <dbReference type="ARBA" id="ARBA00023175"/>
    </source>
</evidence>
<dbReference type="RefSeq" id="XP_019036900.1">
    <property type="nucleotide sequence ID" value="XM_019182278.1"/>
</dbReference>
<dbReference type="GO" id="GO:0007018">
    <property type="term" value="P:microtubule-based movement"/>
    <property type="evidence" value="ECO:0007669"/>
    <property type="project" value="InterPro"/>
</dbReference>
<feature type="non-terminal residue" evidence="7">
    <location>
        <position position="285"/>
    </location>
</feature>
<accession>A0A1E3NX27</accession>
<evidence type="ECO:0000256" key="5">
    <source>
        <dbReference type="PROSITE-ProRule" id="PRU00283"/>
    </source>
</evidence>
<gene>
    <name evidence="7" type="ORF">WICANDRAFT_35180</name>
</gene>
<evidence type="ECO:0000313" key="7">
    <source>
        <dbReference type="EMBL" id="ODQ57693.1"/>
    </source>
</evidence>
<dbReference type="Proteomes" id="UP000094112">
    <property type="component" value="Unassembled WGS sequence"/>
</dbReference>
<dbReference type="PANTHER" id="PTHR24115">
    <property type="entry name" value="KINESIN-RELATED"/>
    <property type="match status" value="1"/>
</dbReference>
<keyword evidence="1" id="KW-0493">Microtubule</keyword>
<comment type="similarity">
    <text evidence="5">Belongs to the TRAFAC class myosin-kinesin ATPase superfamily. Kinesin family.</text>
</comment>
<dbReference type="Gene3D" id="3.40.850.10">
    <property type="entry name" value="Kinesin motor domain"/>
    <property type="match status" value="1"/>
</dbReference>
<dbReference type="GO" id="GO:0016887">
    <property type="term" value="F:ATP hydrolysis activity"/>
    <property type="evidence" value="ECO:0007669"/>
    <property type="project" value="TreeGrafter"/>
</dbReference>
<dbReference type="GO" id="GO:0005874">
    <property type="term" value="C:microtubule"/>
    <property type="evidence" value="ECO:0007669"/>
    <property type="project" value="UniProtKB-KW"/>
</dbReference>
<dbReference type="SMART" id="SM00129">
    <property type="entry name" value="KISc"/>
    <property type="match status" value="1"/>
</dbReference>
<dbReference type="PROSITE" id="PS50067">
    <property type="entry name" value="KINESIN_MOTOR_2"/>
    <property type="match status" value="1"/>
</dbReference>
<sequence>MSNIPHYLRLKPRGDSVEAREAVSLIETQDETHVKFKDTASANKFTKIFDNVSQLDLYTQTLQDLTVDTLENKDSVFFTLGPSNSGKSYSIYGDGSNPGVAIYSLNEIFNKINGNFADYKALKRHFGENFIVSSNAQKNCTGEYGLSLSVFEIYNDRIRDLTQDSSKTVNQSLDIITDAKDGKIKPNKIRQIFVANLDEAKLVIHKSVKRRAVSSTNLNQTSSRSHLFIYFNLHKVTGTRTVKTSRLTIADLAGSERTKTAKTEGKEFKEGNYTNTSLTELGRCL</sequence>
<dbReference type="GO" id="GO:0003777">
    <property type="term" value="F:microtubule motor activity"/>
    <property type="evidence" value="ECO:0007669"/>
    <property type="project" value="InterPro"/>
</dbReference>
<dbReference type="GO" id="GO:0005871">
    <property type="term" value="C:kinesin complex"/>
    <property type="evidence" value="ECO:0007669"/>
    <property type="project" value="TreeGrafter"/>
</dbReference>
<keyword evidence="3 5" id="KW-0067">ATP-binding</keyword>
<dbReference type="SUPFAM" id="SSF52540">
    <property type="entry name" value="P-loop containing nucleoside triphosphate hydrolases"/>
    <property type="match status" value="1"/>
</dbReference>
<dbReference type="EMBL" id="KV454213">
    <property type="protein sequence ID" value="ODQ57693.1"/>
    <property type="molecule type" value="Genomic_DNA"/>
</dbReference>
<feature type="domain" description="Kinesin motor" evidence="6">
    <location>
        <begin position="3"/>
        <end position="285"/>
    </location>
</feature>
<dbReference type="OrthoDB" id="123929at2759"/>
<dbReference type="InterPro" id="IPR001752">
    <property type="entry name" value="Kinesin_motor_dom"/>
</dbReference>
<keyword evidence="2 5" id="KW-0547">Nucleotide-binding</keyword>
<dbReference type="Pfam" id="PF00225">
    <property type="entry name" value="Kinesin"/>
    <property type="match status" value="1"/>
</dbReference>
<reference evidence="7 8" key="1">
    <citation type="journal article" date="2016" name="Proc. Natl. Acad. Sci. U.S.A.">
        <title>Comparative genomics of biotechnologically important yeasts.</title>
        <authorList>
            <person name="Riley R."/>
            <person name="Haridas S."/>
            <person name="Wolfe K.H."/>
            <person name="Lopes M.R."/>
            <person name="Hittinger C.T."/>
            <person name="Goeker M."/>
            <person name="Salamov A.A."/>
            <person name="Wisecaver J.H."/>
            <person name="Long T.M."/>
            <person name="Calvey C.H."/>
            <person name="Aerts A.L."/>
            <person name="Barry K.W."/>
            <person name="Choi C."/>
            <person name="Clum A."/>
            <person name="Coughlan A.Y."/>
            <person name="Deshpande S."/>
            <person name="Douglass A.P."/>
            <person name="Hanson S.J."/>
            <person name="Klenk H.-P."/>
            <person name="LaButti K.M."/>
            <person name="Lapidus A."/>
            <person name="Lindquist E.A."/>
            <person name="Lipzen A.M."/>
            <person name="Meier-Kolthoff J.P."/>
            <person name="Ohm R.A."/>
            <person name="Otillar R.P."/>
            <person name="Pangilinan J.L."/>
            <person name="Peng Y."/>
            <person name="Rokas A."/>
            <person name="Rosa C.A."/>
            <person name="Scheuner C."/>
            <person name="Sibirny A.A."/>
            <person name="Slot J.C."/>
            <person name="Stielow J.B."/>
            <person name="Sun H."/>
            <person name="Kurtzman C.P."/>
            <person name="Blackwell M."/>
            <person name="Grigoriev I.V."/>
            <person name="Jeffries T.W."/>
        </authorList>
    </citation>
    <scope>NUCLEOTIDE SEQUENCE [LARGE SCALE GENOMIC DNA]</scope>
    <source>
        <strain evidence="8">ATCC 58044 / CBS 1984 / NCYC 433 / NRRL Y-366-8</strain>
    </source>
</reference>
<dbReference type="InterPro" id="IPR036961">
    <property type="entry name" value="Kinesin_motor_dom_sf"/>
</dbReference>
<dbReference type="AlphaFoldDB" id="A0A1E3NX27"/>
<dbReference type="PRINTS" id="PR00380">
    <property type="entry name" value="KINESINHEAVY"/>
</dbReference>
<evidence type="ECO:0000259" key="6">
    <source>
        <dbReference type="PROSITE" id="PS50067"/>
    </source>
</evidence>
<dbReference type="PANTHER" id="PTHR24115:SF1008">
    <property type="entry name" value="KINESIN-LIKE PROTEIN SUBITO"/>
    <property type="match status" value="1"/>
</dbReference>
<evidence type="ECO:0000313" key="8">
    <source>
        <dbReference type="Proteomes" id="UP000094112"/>
    </source>
</evidence>
<dbReference type="InterPro" id="IPR027640">
    <property type="entry name" value="Kinesin-like_fam"/>
</dbReference>
<feature type="binding site" evidence="5">
    <location>
        <begin position="81"/>
        <end position="88"/>
    </location>
    <ligand>
        <name>ATP</name>
        <dbReference type="ChEBI" id="CHEBI:30616"/>
    </ligand>
</feature>
<dbReference type="GeneID" id="30199524"/>
<dbReference type="STRING" id="683960.A0A1E3NX27"/>
<keyword evidence="8" id="KW-1185">Reference proteome</keyword>
<organism evidence="7 8">
    <name type="scientific">Wickerhamomyces anomalus (strain ATCC 58044 / CBS 1984 / NCYC 433 / NRRL Y-366-8)</name>
    <name type="common">Yeast</name>
    <name type="synonym">Hansenula anomala</name>
    <dbReference type="NCBI Taxonomy" id="683960"/>
    <lineage>
        <taxon>Eukaryota</taxon>
        <taxon>Fungi</taxon>
        <taxon>Dikarya</taxon>
        <taxon>Ascomycota</taxon>
        <taxon>Saccharomycotina</taxon>
        <taxon>Saccharomycetes</taxon>
        <taxon>Phaffomycetales</taxon>
        <taxon>Wickerhamomycetaceae</taxon>
        <taxon>Wickerhamomyces</taxon>
    </lineage>
</organism>
<dbReference type="GO" id="GO:0005634">
    <property type="term" value="C:nucleus"/>
    <property type="evidence" value="ECO:0007669"/>
    <property type="project" value="TreeGrafter"/>
</dbReference>
<evidence type="ECO:0000256" key="1">
    <source>
        <dbReference type="ARBA" id="ARBA00022701"/>
    </source>
</evidence>
<proteinExistence type="inferred from homology"/>
<dbReference type="GO" id="GO:0008017">
    <property type="term" value="F:microtubule binding"/>
    <property type="evidence" value="ECO:0007669"/>
    <property type="project" value="InterPro"/>
</dbReference>
<dbReference type="InterPro" id="IPR027417">
    <property type="entry name" value="P-loop_NTPase"/>
</dbReference>
<evidence type="ECO:0000256" key="3">
    <source>
        <dbReference type="ARBA" id="ARBA00022840"/>
    </source>
</evidence>
<dbReference type="GO" id="GO:0005524">
    <property type="term" value="F:ATP binding"/>
    <property type="evidence" value="ECO:0007669"/>
    <property type="project" value="UniProtKB-UniRule"/>
</dbReference>
<name>A0A1E3NX27_WICAA</name>
<keyword evidence="4 5" id="KW-0505">Motor protein</keyword>